<organism evidence="3 4">
    <name type="scientific">Colletotrichum musicola</name>
    <dbReference type="NCBI Taxonomy" id="2175873"/>
    <lineage>
        <taxon>Eukaryota</taxon>
        <taxon>Fungi</taxon>
        <taxon>Dikarya</taxon>
        <taxon>Ascomycota</taxon>
        <taxon>Pezizomycotina</taxon>
        <taxon>Sordariomycetes</taxon>
        <taxon>Hypocreomycetidae</taxon>
        <taxon>Glomerellales</taxon>
        <taxon>Glomerellaceae</taxon>
        <taxon>Colletotrichum</taxon>
        <taxon>Colletotrichum orchidearum species complex</taxon>
    </lineage>
</organism>
<feature type="region of interest" description="Disordered" evidence="1">
    <location>
        <begin position="109"/>
        <end position="162"/>
    </location>
</feature>
<protein>
    <submittedName>
        <fullName evidence="3">Uncharacterized protein</fullName>
    </submittedName>
</protein>
<dbReference type="OrthoDB" id="4160690at2759"/>
<evidence type="ECO:0000256" key="1">
    <source>
        <dbReference type="SAM" id="MobiDB-lite"/>
    </source>
</evidence>
<keyword evidence="2" id="KW-0732">Signal</keyword>
<comment type="caution">
    <text evidence="3">The sequence shown here is derived from an EMBL/GenBank/DDBJ whole genome shotgun (WGS) entry which is preliminary data.</text>
</comment>
<dbReference type="AlphaFoldDB" id="A0A8H6NCC6"/>
<dbReference type="Proteomes" id="UP000639643">
    <property type="component" value="Unassembled WGS sequence"/>
</dbReference>
<dbReference type="EMBL" id="WIGM01000369">
    <property type="protein sequence ID" value="KAF6827390.1"/>
    <property type="molecule type" value="Genomic_DNA"/>
</dbReference>
<evidence type="ECO:0000256" key="2">
    <source>
        <dbReference type="SAM" id="SignalP"/>
    </source>
</evidence>
<reference evidence="3" key="1">
    <citation type="journal article" date="2020" name="Phytopathology">
        <title>Genome Sequence Resources of Colletotrichum truncatum, C. plurivorum, C. musicola, and C. sojae: Four Species Pathogenic to Soybean (Glycine max).</title>
        <authorList>
            <person name="Rogerio F."/>
            <person name="Boufleur T.R."/>
            <person name="Ciampi-Guillardi M."/>
            <person name="Sukno S.A."/>
            <person name="Thon M.R."/>
            <person name="Massola Junior N.S."/>
            <person name="Baroncelli R."/>
        </authorList>
    </citation>
    <scope>NUCLEOTIDE SEQUENCE</scope>
    <source>
        <strain evidence="3">LFN0074</strain>
    </source>
</reference>
<feature type="compositionally biased region" description="Low complexity" evidence="1">
    <location>
        <begin position="140"/>
        <end position="162"/>
    </location>
</feature>
<name>A0A8H6NCC6_9PEZI</name>
<evidence type="ECO:0000313" key="4">
    <source>
        <dbReference type="Proteomes" id="UP000639643"/>
    </source>
</evidence>
<accession>A0A8H6NCC6</accession>
<feature type="signal peptide" evidence="2">
    <location>
        <begin position="1"/>
        <end position="19"/>
    </location>
</feature>
<proteinExistence type="predicted"/>
<evidence type="ECO:0000313" key="3">
    <source>
        <dbReference type="EMBL" id="KAF6827390.1"/>
    </source>
</evidence>
<sequence>MRSFVTCTVLASVASLAAAHVAARQPTFEYPEGVPAVEKRQDPGTPRYLCHENCGTLITIGRTENYCDTSEWTTRYSACMECANEFGIWMYYSSGVTNAAKVCGLTPVPSPSGGASTPSSTSAPAAVTTTEAPAPPIVDPSTTAAGATTTAPGAATTTEATPASSSAASSAASAATSAATTAAAGSSSATVTRVTSIGTSVVII</sequence>
<feature type="compositionally biased region" description="Low complexity" evidence="1">
    <location>
        <begin position="111"/>
        <end position="132"/>
    </location>
</feature>
<feature type="chain" id="PRO_5034243945" evidence="2">
    <location>
        <begin position="20"/>
        <end position="204"/>
    </location>
</feature>
<gene>
    <name evidence="3" type="ORF">CMUS01_09012</name>
</gene>
<keyword evidence="4" id="KW-1185">Reference proteome</keyword>